<accession>A0A0J0YTZ0</accession>
<gene>
    <name evidence="1" type="ORF">PL75_01035</name>
</gene>
<organism evidence="1 2">
    <name type="scientific">Neisseria arctica</name>
    <dbReference type="NCBI Taxonomy" id="1470200"/>
    <lineage>
        <taxon>Bacteria</taxon>
        <taxon>Pseudomonadati</taxon>
        <taxon>Pseudomonadota</taxon>
        <taxon>Betaproteobacteria</taxon>
        <taxon>Neisseriales</taxon>
        <taxon>Neisseriaceae</taxon>
        <taxon>Neisseria</taxon>
    </lineage>
</organism>
<comment type="caution">
    <text evidence="1">The sequence shown here is derived from an EMBL/GenBank/DDBJ whole genome shotgun (WGS) entry which is preliminary data.</text>
</comment>
<keyword evidence="2" id="KW-1185">Reference proteome</keyword>
<protein>
    <submittedName>
        <fullName evidence="1">Uncharacterized protein</fullName>
    </submittedName>
</protein>
<evidence type="ECO:0000313" key="2">
    <source>
        <dbReference type="Proteomes" id="UP000036027"/>
    </source>
</evidence>
<dbReference type="AlphaFoldDB" id="A0A0J0YTZ0"/>
<sequence length="84" mass="9899">MAKFSYGDMVRHVKFGIGLVTFEDAEHAYESHVSFYEHDERWVLDSELTLIPRQDTLRLDWMLKHSNPNGHTRSSVDRAIENKH</sequence>
<reference evidence="1 2" key="1">
    <citation type="submission" date="2014-11" db="EMBL/GenBank/DDBJ databases">
        <title>Genome of a novel goose pathogen.</title>
        <authorList>
            <person name="Hansen C.M."/>
            <person name="Hueffer K."/>
            <person name="Choi S.C."/>
        </authorList>
    </citation>
    <scope>NUCLEOTIDE SEQUENCE [LARGE SCALE GENOMIC DNA]</scope>
    <source>
        <strain evidence="1 2">KH1503</strain>
    </source>
</reference>
<evidence type="ECO:0000313" key="1">
    <source>
        <dbReference type="EMBL" id="KLT73571.1"/>
    </source>
</evidence>
<dbReference type="OrthoDB" id="8613664at2"/>
<dbReference type="Proteomes" id="UP000036027">
    <property type="component" value="Unassembled WGS sequence"/>
</dbReference>
<proteinExistence type="predicted"/>
<dbReference type="RefSeq" id="WP_047760066.1">
    <property type="nucleotide sequence ID" value="NZ_CP091510.1"/>
</dbReference>
<name>A0A0J0YTZ0_9NEIS</name>
<dbReference type="PATRIC" id="fig|1470200.3.peg.995"/>
<dbReference type="EMBL" id="JTDO01000002">
    <property type="protein sequence ID" value="KLT73571.1"/>
    <property type="molecule type" value="Genomic_DNA"/>
</dbReference>